<protein>
    <submittedName>
        <fullName evidence="1">Uncharacterized protein</fullName>
    </submittedName>
</protein>
<organism evidence="1 2">
    <name type="scientific">Filimonas zeae</name>
    <dbReference type="NCBI Taxonomy" id="1737353"/>
    <lineage>
        <taxon>Bacteria</taxon>
        <taxon>Pseudomonadati</taxon>
        <taxon>Bacteroidota</taxon>
        <taxon>Chitinophagia</taxon>
        <taxon>Chitinophagales</taxon>
        <taxon>Chitinophagaceae</taxon>
        <taxon>Filimonas</taxon>
    </lineage>
</organism>
<reference evidence="1" key="2">
    <citation type="submission" date="2020-09" db="EMBL/GenBank/DDBJ databases">
        <authorList>
            <person name="Sun Q."/>
            <person name="Zhou Y."/>
        </authorList>
    </citation>
    <scope>NUCLEOTIDE SEQUENCE</scope>
    <source>
        <strain evidence="1">CGMCC 1.15290</strain>
    </source>
</reference>
<dbReference type="Proteomes" id="UP000627292">
    <property type="component" value="Unassembled WGS sequence"/>
</dbReference>
<accession>A0A917INL4</accession>
<evidence type="ECO:0000313" key="1">
    <source>
        <dbReference type="EMBL" id="GGH59201.1"/>
    </source>
</evidence>
<dbReference type="Gene3D" id="2.120.10.80">
    <property type="entry name" value="Kelch-type beta propeller"/>
    <property type="match status" value="1"/>
</dbReference>
<dbReference type="SUPFAM" id="SSF117281">
    <property type="entry name" value="Kelch motif"/>
    <property type="match status" value="1"/>
</dbReference>
<dbReference type="RefSeq" id="WP_188950468.1">
    <property type="nucleotide sequence ID" value="NZ_BMIB01000001.1"/>
</dbReference>
<dbReference type="AlphaFoldDB" id="A0A917INL4"/>
<comment type="caution">
    <text evidence="1">The sequence shown here is derived from an EMBL/GenBank/DDBJ whole genome shotgun (WGS) entry which is preliminary data.</text>
</comment>
<evidence type="ECO:0000313" key="2">
    <source>
        <dbReference type="Proteomes" id="UP000627292"/>
    </source>
</evidence>
<proteinExistence type="predicted"/>
<gene>
    <name evidence="1" type="ORF">GCM10011379_05730</name>
</gene>
<name>A0A917INL4_9BACT</name>
<dbReference type="EMBL" id="BMIB01000001">
    <property type="protein sequence ID" value="GGH59201.1"/>
    <property type="molecule type" value="Genomic_DNA"/>
</dbReference>
<sequence>MDTFSLITIDNTLSDTNGDVSFVITCDNALNTAKIKYIEVEILSLAGIIDWAAVRPAITGITANCEVGPGPDLSVGIIRFALRAQTDIKTSKNRIEFTIAHLRARAGTHLPASAPITFKLKGVTQAVIGNYPDDYRFNTIQVAEKKPEIKSLRINPSITQGSGEVTVTYEVMNATSCELKNNAGGRIHFFENKDKAQPVRFSGKVYVGSKGTTPVTPFYLHARDGASEAVDYTVADVTWAETADWTRVDKFSRQVPVTDSKGTGNEPAYYVTEQSRVLDLVLNERDDMLWAIAQKREGQPATSDTLPCIWKSCDGLAWEPHTYSSKDNTTGVISEALLNIPPELVHCPCLHFGEDELFFVGGSKVDIGICKNTITAVSLSNGSVRLITAPDAMVPRSTHACVVYGEAQGNNHIWLIGGADKNGNGLNDVWRFDGAKWTQVLVENTAFPKRCQFSATVQTDITGKRSIWISGGAKRYDGDTLNDVWLYKEGQWIRAKEEKKGWLAYSEDWLAAASMCYVRTEKNSMGDTAGTCRYILSNDFSGDDKQLQCRWILGVDIGNNLYKWDLVDRVKKPELPAAFGIARDFTMVTVGFNGCVWAVFIAYLSKDTTVVSDLHYSCPVP</sequence>
<dbReference type="PANTHER" id="PTHR23244:SF471">
    <property type="entry name" value="GUANINE NUCLEOTIDE-BINDING PROTEIN SUBUNIT BETA 1-RELATED"/>
    <property type="match status" value="1"/>
</dbReference>
<keyword evidence="2" id="KW-1185">Reference proteome</keyword>
<dbReference type="InterPro" id="IPR015915">
    <property type="entry name" value="Kelch-typ_b-propeller"/>
</dbReference>
<reference evidence="1" key="1">
    <citation type="journal article" date="2014" name="Int. J. Syst. Evol. Microbiol.">
        <title>Complete genome sequence of Corynebacterium casei LMG S-19264T (=DSM 44701T), isolated from a smear-ripened cheese.</title>
        <authorList>
            <consortium name="US DOE Joint Genome Institute (JGI-PGF)"/>
            <person name="Walter F."/>
            <person name="Albersmeier A."/>
            <person name="Kalinowski J."/>
            <person name="Ruckert C."/>
        </authorList>
    </citation>
    <scope>NUCLEOTIDE SEQUENCE</scope>
    <source>
        <strain evidence="1">CGMCC 1.15290</strain>
    </source>
</reference>
<dbReference type="PANTHER" id="PTHR23244">
    <property type="entry name" value="KELCH REPEAT DOMAIN"/>
    <property type="match status" value="1"/>
</dbReference>